<comment type="caution">
    <text evidence="1">The sequence shown here is derived from an EMBL/GenBank/DDBJ whole genome shotgun (WGS) entry which is preliminary data.</text>
</comment>
<dbReference type="GeneID" id="57969765"/>
<reference evidence="1" key="1">
    <citation type="journal article" date="2022" name="Cell Host Microbe">
        <title>Colonization of the live biotherapeutic product VE303 and modulation of the microbiota and metabolites in healthy volunteers.</title>
        <authorList>
            <person name="Dsouza M."/>
            <person name="Menon R."/>
            <person name="Crossette E."/>
            <person name="Bhattarai S.K."/>
            <person name="Schneider J."/>
            <person name="Kim Y.G."/>
            <person name="Reddy S."/>
            <person name="Caballero S."/>
            <person name="Felix C."/>
            <person name="Cornacchione L."/>
            <person name="Hendrickson J."/>
            <person name="Watson A.R."/>
            <person name="Minot S.S."/>
            <person name="Greenfield N."/>
            <person name="Schopf L."/>
            <person name="Szabady R."/>
            <person name="Patarroyo J."/>
            <person name="Smith W."/>
            <person name="Harrison P."/>
            <person name="Kuijper E.J."/>
            <person name="Kelly C.P."/>
            <person name="Olle B."/>
            <person name="Bobilev D."/>
            <person name="Silber J.L."/>
            <person name="Bucci V."/>
            <person name="Roberts B."/>
            <person name="Faith J."/>
            <person name="Norman J.M."/>
        </authorList>
    </citation>
    <scope>NUCLEOTIDE SEQUENCE</scope>
    <source>
        <strain evidence="1">VE303-04</strain>
    </source>
</reference>
<protein>
    <submittedName>
        <fullName evidence="1">DUF5688 family protein</fullName>
    </submittedName>
</protein>
<dbReference type="Proteomes" id="UP001300871">
    <property type="component" value="Unassembled WGS sequence"/>
</dbReference>
<dbReference type="Pfam" id="PF18941">
    <property type="entry name" value="DUF5688"/>
    <property type="match status" value="1"/>
</dbReference>
<sequence>MIYETFLTTIHSLVQEKLEGRAEVSLRRVLKNNGLLLDGLSISSSVSAFSPTVYLNSYYDEEEGGLPLPIIAEQILLLYEEGDGLPSELAEQLKDFEKVKDRIAYKLINAEDNAVLLSGVPHFRYLDLAVVFYIIVAESEEGQMTALIHDEHLNLWNITADDLSLLSEQNTGTLLPCRIKPIEDAIMELGEGDEGTLTDASSLFPVNLYVLTNEKGINGASCLLYKDVLKNFAAQVDDDLVILPSSIHEVLLAPYKKALSLDELNEMIFCINRSEVPVEDRLSDHIYFYSREQNCLYLPPNLESKSSVPGGTMNPQ</sequence>
<evidence type="ECO:0000313" key="3">
    <source>
        <dbReference type="Proteomes" id="UP001203136"/>
    </source>
</evidence>
<dbReference type="Proteomes" id="UP001203136">
    <property type="component" value="Unassembled WGS sequence"/>
</dbReference>
<reference evidence="2" key="2">
    <citation type="submission" date="2023-01" db="EMBL/GenBank/DDBJ databases">
        <title>Human gut microbiome strain richness.</title>
        <authorList>
            <person name="Chen-Liaw A."/>
        </authorList>
    </citation>
    <scope>NUCLEOTIDE SEQUENCE</scope>
    <source>
        <strain evidence="2">B1_m1001713B170214d0_201011</strain>
    </source>
</reference>
<dbReference type="InterPro" id="IPR043743">
    <property type="entry name" value="DUF5688"/>
</dbReference>
<name>A0AAW5F4X4_CLOSY</name>
<organism evidence="1 3">
    <name type="scientific">Clostridium symbiosum</name>
    <name type="common">Bacteroides symbiosus</name>
    <dbReference type="NCBI Taxonomy" id="1512"/>
    <lineage>
        <taxon>Bacteria</taxon>
        <taxon>Bacillati</taxon>
        <taxon>Bacillota</taxon>
        <taxon>Clostridia</taxon>
        <taxon>Lachnospirales</taxon>
        <taxon>Lachnospiraceae</taxon>
        <taxon>Otoolea</taxon>
    </lineage>
</organism>
<gene>
    <name evidence="1" type="ORF">K5I21_14400</name>
    <name evidence="2" type="ORF">PM006_02460</name>
</gene>
<evidence type="ECO:0000313" key="2">
    <source>
        <dbReference type="EMBL" id="MDB1999057.1"/>
    </source>
</evidence>
<dbReference type="EMBL" id="JAINVB010000001">
    <property type="protein sequence ID" value="MCK0087047.1"/>
    <property type="molecule type" value="Genomic_DNA"/>
</dbReference>
<evidence type="ECO:0000313" key="1">
    <source>
        <dbReference type="EMBL" id="MCK0087047.1"/>
    </source>
</evidence>
<dbReference type="AlphaFoldDB" id="A0AAW5F4X4"/>
<accession>A0AAW5F4X4</accession>
<dbReference type="EMBL" id="JAQLGM010000003">
    <property type="protein sequence ID" value="MDB1999057.1"/>
    <property type="molecule type" value="Genomic_DNA"/>
</dbReference>
<dbReference type="RefSeq" id="WP_003508716.1">
    <property type="nucleotide sequence ID" value="NZ_BAABZD010000002.1"/>
</dbReference>
<proteinExistence type="predicted"/>